<dbReference type="EMBL" id="BMAU01021194">
    <property type="protein sequence ID" value="GFX96760.1"/>
    <property type="molecule type" value="Genomic_DNA"/>
</dbReference>
<sequence>MVISLKGQEKYGPALVQNIATAALTKIFPVVRNRKDLESQIYASQRKGDQDLTDFIYDQLKVHIKLGLCMPKEALVEHVFVRLEPQVHD</sequence>
<protein>
    <submittedName>
        <fullName evidence="1">Uncharacterized protein</fullName>
    </submittedName>
</protein>
<name>A0A8X6RM63_TRICX</name>
<evidence type="ECO:0000313" key="1">
    <source>
        <dbReference type="EMBL" id="GFX96760.1"/>
    </source>
</evidence>
<keyword evidence="2" id="KW-1185">Reference proteome</keyword>
<evidence type="ECO:0000313" key="2">
    <source>
        <dbReference type="Proteomes" id="UP000887159"/>
    </source>
</evidence>
<gene>
    <name evidence="1" type="primary">NCL1_59274</name>
    <name evidence="1" type="ORF">TNCV_1647951</name>
</gene>
<reference evidence="1" key="1">
    <citation type="submission" date="2020-08" db="EMBL/GenBank/DDBJ databases">
        <title>Multicomponent nature underlies the extraordinary mechanical properties of spider dragline silk.</title>
        <authorList>
            <person name="Kono N."/>
            <person name="Nakamura H."/>
            <person name="Mori M."/>
            <person name="Yoshida Y."/>
            <person name="Ohtoshi R."/>
            <person name="Malay A.D."/>
            <person name="Moran D.A.P."/>
            <person name="Tomita M."/>
            <person name="Numata K."/>
            <person name="Arakawa K."/>
        </authorList>
    </citation>
    <scope>NUCLEOTIDE SEQUENCE</scope>
</reference>
<proteinExistence type="predicted"/>
<organism evidence="1 2">
    <name type="scientific">Trichonephila clavipes</name>
    <name type="common">Golden silk orbweaver</name>
    <name type="synonym">Nephila clavipes</name>
    <dbReference type="NCBI Taxonomy" id="2585209"/>
    <lineage>
        <taxon>Eukaryota</taxon>
        <taxon>Metazoa</taxon>
        <taxon>Ecdysozoa</taxon>
        <taxon>Arthropoda</taxon>
        <taxon>Chelicerata</taxon>
        <taxon>Arachnida</taxon>
        <taxon>Araneae</taxon>
        <taxon>Araneomorphae</taxon>
        <taxon>Entelegynae</taxon>
        <taxon>Araneoidea</taxon>
        <taxon>Nephilidae</taxon>
        <taxon>Trichonephila</taxon>
    </lineage>
</organism>
<comment type="caution">
    <text evidence="1">The sequence shown here is derived from an EMBL/GenBank/DDBJ whole genome shotgun (WGS) entry which is preliminary data.</text>
</comment>
<dbReference type="Proteomes" id="UP000887159">
    <property type="component" value="Unassembled WGS sequence"/>
</dbReference>
<accession>A0A8X6RM63</accession>
<dbReference type="AlphaFoldDB" id="A0A8X6RM63"/>